<organism evidence="2 3">
    <name type="scientific">Sinanodonta woodiana</name>
    <name type="common">Chinese pond mussel</name>
    <name type="synonym">Anodonta woodiana</name>
    <dbReference type="NCBI Taxonomy" id="1069815"/>
    <lineage>
        <taxon>Eukaryota</taxon>
        <taxon>Metazoa</taxon>
        <taxon>Spiralia</taxon>
        <taxon>Lophotrochozoa</taxon>
        <taxon>Mollusca</taxon>
        <taxon>Bivalvia</taxon>
        <taxon>Autobranchia</taxon>
        <taxon>Heteroconchia</taxon>
        <taxon>Palaeoheterodonta</taxon>
        <taxon>Unionida</taxon>
        <taxon>Unionoidea</taxon>
        <taxon>Unionidae</taxon>
        <taxon>Unioninae</taxon>
        <taxon>Sinanodonta</taxon>
    </lineage>
</organism>
<feature type="region of interest" description="Disordered" evidence="1">
    <location>
        <begin position="1"/>
        <end position="28"/>
    </location>
</feature>
<dbReference type="InterPro" id="IPR011009">
    <property type="entry name" value="Kinase-like_dom_sf"/>
</dbReference>
<sequence length="551" mass="62306">MAQGFGNLEEAKSSEVDDSDAEADFCSTDGDKDITFSLTVTEPPWTVNSEAVDNLVHYAATSKSKKPVKNLTILPPPPPPFTHQDDESELPSSSACHKLCNLPRFLKTFTNCDLSDSEHGLASSASCAVKRENINYAGLEELKAFTALPHGKNENNESSLHLLQNSLQNDNKWKDNVLFHSFATSPGRFGPGIDTLLQDEKTGMKCVVKKVIEGTDLCKEIDALSRVHHQNVDGLMGLFHTNRENWFMFNFNEHQDFPRDQIELGHVFEGLLLGTIALHEKGMRHWNLDPAHLCYDGSTIKITGITDNFPDFSTEPERMYATPETACYILLHTKLVANKKQLMQSINPTELQDLTAFCHIYLAALVYMYIQSGHHPLVDIVTGGRDWDKFDWRKRDVLSLQLLQMVAELPDILQRTLKKLLKSGPFKGLLQQMIYFEAEKRPTLTQALKEIKEILVQLTRNSLGNEEADPAFYLNRAHGRDSLLEEQGHNTVWMNENQNHFWESKKDNSCLPHENIQGGQRDKISHPTQRRSNQTCGNLPVLSLLFNTEPI</sequence>
<proteinExistence type="predicted"/>
<dbReference type="AlphaFoldDB" id="A0ABD3US88"/>
<evidence type="ECO:0000256" key="1">
    <source>
        <dbReference type="SAM" id="MobiDB-lite"/>
    </source>
</evidence>
<name>A0ABD3US88_SINWO</name>
<evidence type="ECO:0000313" key="2">
    <source>
        <dbReference type="EMBL" id="KAL3852354.1"/>
    </source>
</evidence>
<comment type="caution">
    <text evidence="2">The sequence shown here is derived from an EMBL/GenBank/DDBJ whole genome shotgun (WGS) entry which is preliminary data.</text>
</comment>
<dbReference type="EMBL" id="JBJQND010000015">
    <property type="protein sequence ID" value="KAL3852354.1"/>
    <property type="molecule type" value="Genomic_DNA"/>
</dbReference>
<dbReference type="Gene3D" id="1.10.510.10">
    <property type="entry name" value="Transferase(Phosphotransferase) domain 1"/>
    <property type="match status" value="1"/>
</dbReference>
<accession>A0ABD3US88</accession>
<feature type="region of interest" description="Disordered" evidence="1">
    <location>
        <begin position="513"/>
        <end position="533"/>
    </location>
</feature>
<evidence type="ECO:0008006" key="4">
    <source>
        <dbReference type="Google" id="ProtNLM"/>
    </source>
</evidence>
<reference evidence="2 3" key="1">
    <citation type="submission" date="2024-11" db="EMBL/GenBank/DDBJ databases">
        <title>Chromosome-level genome assembly of the freshwater bivalve Anodonta woodiana.</title>
        <authorList>
            <person name="Chen X."/>
        </authorList>
    </citation>
    <scope>NUCLEOTIDE SEQUENCE [LARGE SCALE GENOMIC DNA]</scope>
    <source>
        <strain evidence="2">MN2024</strain>
        <tissue evidence="2">Gills</tissue>
    </source>
</reference>
<evidence type="ECO:0000313" key="3">
    <source>
        <dbReference type="Proteomes" id="UP001634394"/>
    </source>
</evidence>
<dbReference type="SUPFAM" id="SSF56112">
    <property type="entry name" value="Protein kinase-like (PK-like)"/>
    <property type="match status" value="1"/>
</dbReference>
<protein>
    <recommendedName>
        <fullName evidence="4">Protein kinase domain-containing protein</fullName>
    </recommendedName>
</protein>
<dbReference type="Proteomes" id="UP001634394">
    <property type="component" value="Unassembled WGS sequence"/>
</dbReference>
<keyword evidence="3" id="KW-1185">Reference proteome</keyword>
<gene>
    <name evidence="2" type="ORF">ACJMK2_016009</name>
</gene>